<dbReference type="OrthoDB" id="2130169at2759"/>
<name>A0A0M9WH12_9EURO</name>
<gene>
    <name evidence="2" type="ORF">ACN38_g4514</name>
</gene>
<feature type="domain" description="NAD-dependent epimerase/dehydratase" evidence="1">
    <location>
        <begin position="5"/>
        <end position="244"/>
    </location>
</feature>
<dbReference type="STRING" id="229535.A0A0M9WH12"/>
<evidence type="ECO:0000259" key="1">
    <source>
        <dbReference type="Pfam" id="PF01370"/>
    </source>
</evidence>
<accession>A0A0M9WH12</accession>
<dbReference type="EMBL" id="LHQQ01000058">
    <property type="protein sequence ID" value="KOS44563.1"/>
    <property type="molecule type" value="Genomic_DNA"/>
</dbReference>
<dbReference type="PANTHER" id="PTHR48079">
    <property type="entry name" value="PROTEIN YEEZ"/>
    <property type="match status" value="1"/>
</dbReference>
<dbReference type="Pfam" id="PF01370">
    <property type="entry name" value="Epimerase"/>
    <property type="match status" value="1"/>
</dbReference>
<dbReference type="InterPro" id="IPR051783">
    <property type="entry name" value="NAD(P)-dependent_oxidoreduct"/>
</dbReference>
<dbReference type="SUPFAM" id="SSF51735">
    <property type="entry name" value="NAD(P)-binding Rossmann-fold domains"/>
    <property type="match status" value="1"/>
</dbReference>
<protein>
    <recommendedName>
        <fullName evidence="1">NAD-dependent epimerase/dehydratase domain-containing protein</fullName>
    </recommendedName>
</protein>
<dbReference type="GO" id="GO:0005737">
    <property type="term" value="C:cytoplasm"/>
    <property type="evidence" value="ECO:0007669"/>
    <property type="project" value="TreeGrafter"/>
</dbReference>
<dbReference type="Proteomes" id="UP000037696">
    <property type="component" value="Unassembled WGS sequence"/>
</dbReference>
<proteinExistence type="predicted"/>
<comment type="caution">
    <text evidence="2">The sequence shown here is derived from an EMBL/GenBank/DDBJ whole genome shotgun (WGS) entry which is preliminary data.</text>
</comment>
<dbReference type="PANTHER" id="PTHR48079:SF7">
    <property type="entry name" value="NAD(P)-BINDING DOMAIN-CONTAINING PROTEIN-RELATED"/>
    <property type="match status" value="1"/>
</dbReference>
<dbReference type="AlphaFoldDB" id="A0A0M9WH12"/>
<evidence type="ECO:0000313" key="2">
    <source>
        <dbReference type="EMBL" id="KOS44563.1"/>
    </source>
</evidence>
<organism evidence="2 3">
    <name type="scientific">Penicillium nordicum</name>
    <dbReference type="NCBI Taxonomy" id="229535"/>
    <lineage>
        <taxon>Eukaryota</taxon>
        <taxon>Fungi</taxon>
        <taxon>Dikarya</taxon>
        <taxon>Ascomycota</taxon>
        <taxon>Pezizomycotina</taxon>
        <taxon>Eurotiomycetes</taxon>
        <taxon>Eurotiomycetidae</taxon>
        <taxon>Eurotiales</taxon>
        <taxon>Aspergillaceae</taxon>
        <taxon>Penicillium</taxon>
    </lineage>
</organism>
<dbReference type="InterPro" id="IPR036291">
    <property type="entry name" value="NAD(P)-bd_dom_sf"/>
</dbReference>
<dbReference type="Gene3D" id="3.40.50.720">
    <property type="entry name" value="NAD(P)-binding Rossmann-like Domain"/>
    <property type="match status" value="1"/>
</dbReference>
<reference evidence="2 3" key="1">
    <citation type="submission" date="2015-08" db="EMBL/GenBank/DDBJ databases">
        <title>Genome sequencing of Penicillium nordicum.</title>
        <authorList>
            <person name="Nguyen H.D."/>
            <person name="Seifert K.A."/>
        </authorList>
    </citation>
    <scope>NUCLEOTIDE SEQUENCE [LARGE SCALE GENOMIC DNA]</scope>
    <source>
        <strain evidence="2 3">DAOMC 185683</strain>
    </source>
</reference>
<evidence type="ECO:0000313" key="3">
    <source>
        <dbReference type="Proteomes" id="UP000037696"/>
    </source>
</evidence>
<dbReference type="GO" id="GO:0004029">
    <property type="term" value="F:aldehyde dehydrogenase (NAD+) activity"/>
    <property type="evidence" value="ECO:0007669"/>
    <property type="project" value="TreeGrafter"/>
</dbReference>
<sequence length="348" mass="37976">MAVQVFITGATGYIGGDWLYIAANAHPDWELSALVRSKEKAAVLSSKYPKIRIVHGDLDSFDLLEEEVRKADIVFHFADCDHVPAAEAIARGAKHHTPQRPLWLIHTSGTGILTIEDQHACTYGIERPKVYDDWEGINELTSFPSDASHRDVDEVIIKAGKDTPTSVRTAIVCPPTIYGLGRGPVGKRSIQVPILTAAVLKRGKGFMVGNGENIWHQVHVSDLSDVYLLLGEAAAEGGGKATWNDGGYYLAENGSFVWGDICRAVAQAAFDQKYIKSPEVESLDGKQTTEILGMGRIAWGSNSRGHAIRARKLLGWEPKQPKLIELIPHLVALEAKDIELEGTHCLSG</sequence>
<dbReference type="InterPro" id="IPR001509">
    <property type="entry name" value="Epimerase_deHydtase"/>
</dbReference>
<keyword evidence="3" id="KW-1185">Reference proteome</keyword>